<reference evidence="1" key="1">
    <citation type="submission" date="2018-05" db="EMBL/GenBank/DDBJ databases">
        <authorList>
            <person name="Lanie J.A."/>
            <person name="Ng W.-L."/>
            <person name="Kazmierczak K.M."/>
            <person name="Andrzejewski T.M."/>
            <person name="Davidsen T.M."/>
            <person name="Wayne K.J."/>
            <person name="Tettelin H."/>
            <person name="Glass J.I."/>
            <person name="Rusch D."/>
            <person name="Podicherti R."/>
            <person name="Tsui H.-C.T."/>
            <person name="Winkler M.E."/>
        </authorList>
    </citation>
    <scope>NUCLEOTIDE SEQUENCE</scope>
</reference>
<dbReference type="EMBL" id="UINC01011370">
    <property type="protein sequence ID" value="SVA50212.1"/>
    <property type="molecule type" value="Genomic_DNA"/>
</dbReference>
<protein>
    <submittedName>
        <fullName evidence="1">Uncharacterized protein</fullName>
    </submittedName>
</protein>
<organism evidence="1">
    <name type="scientific">marine metagenome</name>
    <dbReference type="NCBI Taxonomy" id="408172"/>
    <lineage>
        <taxon>unclassified sequences</taxon>
        <taxon>metagenomes</taxon>
        <taxon>ecological metagenomes</taxon>
    </lineage>
</organism>
<name>A0A381WCL7_9ZZZZ</name>
<sequence>MSKLILKLFISATAILCLNACLVIPGGKVPKINESHFDDFQPNLSINFQIIDKMDDETIGVDEPYTVDEFVDMFIISNLFSTIKAPKGTEDYHFKIIRITDGVPTVHFAMQVISMFTFGLIPAYAKDEFEYIIKVIKDKEELKTYKYKDHTTTLGGIYFIFNDLDEYPRKIIRNRQNSILAFLKDFEEDVRTGNFTK</sequence>
<evidence type="ECO:0000313" key="1">
    <source>
        <dbReference type="EMBL" id="SVA50212.1"/>
    </source>
</evidence>
<gene>
    <name evidence="1" type="ORF">METZ01_LOCUS103066</name>
</gene>
<accession>A0A381WCL7</accession>
<proteinExistence type="predicted"/>
<dbReference type="AlphaFoldDB" id="A0A381WCL7"/>